<gene>
    <name evidence="2" type="primary">LOC108676906</name>
</gene>
<protein>
    <submittedName>
        <fullName evidence="2">Uncharacterized protein LOC108676906</fullName>
    </submittedName>
</protein>
<organism evidence="1 2">
    <name type="scientific">Hyalella azteca</name>
    <name type="common">Amphipod</name>
    <dbReference type="NCBI Taxonomy" id="294128"/>
    <lineage>
        <taxon>Eukaryota</taxon>
        <taxon>Metazoa</taxon>
        <taxon>Ecdysozoa</taxon>
        <taxon>Arthropoda</taxon>
        <taxon>Crustacea</taxon>
        <taxon>Multicrustacea</taxon>
        <taxon>Malacostraca</taxon>
        <taxon>Eumalacostraca</taxon>
        <taxon>Peracarida</taxon>
        <taxon>Amphipoda</taxon>
        <taxon>Senticaudata</taxon>
        <taxon>Talitrida</taxon>
        <taxon>Talitroidea</taxon>
        <taxon>Hyalellidae</taxon>
        <taxon>Hyalella</taxon>
    </lineage>
</organism>
<evidence type="ECO:0000313" key="2">
    <source>
        <dbReference type="RefSeq" id="XP_018020551.1"/>
    </source>
</evidence>
<evidence type="ECO:0000313" key="1">
    <source>
        <dbReference type="Proteomes" id="UP000694843"/>
    </source>
</evidence>
<keyword evidence="1" id="KW-1185">Reference proteome</keyword>
<accession>A0A8B7P631</accession>
<name>A0A8B7P631_HYAAZ</name>
<dbReference type="RefSeq" id="XP_018020551.1">
    <property type="nucleotide sequence ID" value="XM_018165062.2"/>
</dbReference>
<dbReference type="AlphaFoldDB" id="A0A8B7P631"/>
<dbReference type="GeneID" id="108676906"/>
<sequence length="138" mass="15695">MTLHYSERNRGPHYLFQSSSLLSKNIKEPQQLHCEMKMTKSILAFLCIAVFIAETVLAQPVQVADSPLVVADEAEAPALSADEFSGQKEALDELPSLQRLLNEAALDARQALEVQDTQRPWPCPCRWWFCRRLCIPRK</sequence>
<dbReference type="Proteomes" id="UP000694843">
    <property type="component" value="Unplaced"/>
</dbReference>
<dbReference type="KEGG" id="hazt:108676906"/>
<proteinExistence type="predicted"/>
<reference evidence="2" key="1">
    <citation type="submission" date="2025-08" db="UniProtKB">
        <authorList>
            <consortium name="RefSeq"/>
        </authorList>
    </citation>
    <scope>IDENTIFICATION</scope>
    <source>
        <tissue evidence="2">Whole organism</tissue>
    </source>
</reference>